<dbReference type="PANTHER" id="PTHR10775">
    <property type="entry name" value="OS08G0208400 PROTEIN"/>
    <property type="match status" value="1"/>
</dbReference>
<dbReference type="EMBL" id="JACGWK010001674">
    <property type="protein sequence ID" value="KAL0284136.1"/>
    <property type="molecule type" value="Genomic_DNA"/>
</dbReference>
<accession>A0AAW2IQ11</accession>
<dbReference type="PANTHER" id="PTHR10775:SF185">
    <property type="entry name" value="OS08G0208400 PROTEIN"/>
    <property type="match status" value="1"/>
</dbReference>
<reference evidence="1" key="1">
    <citation type="submission" date="2020-06" db="EMBL/GenBank/DDBJ databases">
        <authorList>
            <person name="Li T."/>
            <person name="Hu X."/>
            <person name="Zhang T."/>
            <person name="Song X."/>
            <person name="Zhang H."/>
            <person name="Dai N."/>
            <person name="Sheng W."/>
            <person name="Hou X."/>
            <person name="Wei L."/>
        </authorList>
    </citation>
    <scope>NUCLEOTIDE SEQUENCE</scope>
    <source>
        <strain evidence="1">G01</strain>
        <tissue evidence="1">Leaf</tissue>
    </source>
</reference>
<evidence type="ECO:0000313" key="1">
    <source>
        <dbReference type="EMBL" id="KAL0284136.1"/>
    </source>
</evidence>
<name>A0AAW2IQ11_9LAMI</name>
<dbReference type="AlphaFoldDB" id="A0AAW2IQ11"/>
<reference evidence="1" key="2">
    <citation type="journal article" date="2024" name="Plant">
        <title>Genomic evolution and insights into agronomic trait innovations of Sesamum species.</title>
        <authorList>
            <person name="Miao H."/>
            <person name="Wang L."/>
            <person name="Qu L."/>
            <person name="Liu H."/>
            <person name="Sun Y."/>
            <person name="Le M."/>
            <person name="Wang Q."/>
            <person name="Wei S."/>
            <person name="Zheng Y."/>
            <person name="Lin W."/>
            <person name="Duan Y."/>
            <person name="Cao H."/>
            <person name="Xiong S."/>
            <person name="Wang X."/>
            <person name="Wei L."/>
            <person name="Li C."/>
            <person name="Ma Q."/>
            <person name="Ju M."/>
            <person name="Zhao R."/>
            <person name="Li G."/>
            <person name="Mu C."/>
            <person name="Tian Q."/>
            <person name="Mei H."/>
            <person name="Zhang T."/>
            <person name="Gao T."/>
            <person name="Zhang H."/>
        </authorList>
    </citation>
    <scope>NUCLEOTIDE SEQUENCE</scope>
    <source>
        <strain evidence="1">G01</strain>
    </source>
</reference>
<gene>
    <name evidence="1" type="ORF">Sangu_2474300</name>
</gene>
<proteinExistence type="predicted"/>
<comment type="caution">
    <text evidence="1">The sequence shown here is derived from an EMBL/GenBank/DDBJ whole genome shotgun (WGS) entry which is preliminary data.</text>
</comment>
<organism evidence="1">
    <name type="scientific">Sesamum angustifolium</name>
    <dbReference type="NCBI Taxonomy" id="2727405"/>
    <lineage>
        <taxon>Eukaryota</taxon>
        <taxon>Viridiplantae</taxon>
        <taxon>Streptophyta</taxon>
        <taxon>Embryophyta</taxon>
        <taxon>Tracheophyta</taxon>
        <taxon>Spermatophyta</taxon>
        <taxon>Magnoliopsida</taxon>
        <taxon>eudicotyledons</taxon>
        <taxon>Gunneridae</taxon>
        <taxon>Pentapetalae</taxon>
        <taxon>asterids</taxon>
        <taxon>lamiids</taxon>
        <taxon>Lamiales</taxon>
        <taxon>Pedaliaceae</taxon>
        <taxon>Sesamum</taxon>
    </lineage>
</organism>
<sequence>MLGFMAEYYNWTSHGKEDYFKAPSVPQVSEEPTQLGMLRKDDVDLEYCKFCGNARYKPARGRDPHRKKSTYAVLRYLPLNPHLQRLYSSRTTVQHMTWHATHQTKEGSSVIPPMSRRGSILTGILILQKSRIMFGWAFA</sequence>
<protein>
    <submittedName>
        <fullName evidence="1">Uncharacterized protein</fullName>
    </submittedName>
</protein>